<sequence>MSVFSLDALYDATSGAFIGFNGLPTVAQCSSVVSAYIATLSDVKKQKSLIPRQMYDDMLAALTDPHSQVGSPQFRFWARANFAVFRDHDALLHLMHKSKPVAVQEELYGILAICHLAASHGGRDKTLAQLREWYTRVPKNLISQYVKLCPTCAPESVSLESHPELIPGDKCYLAAAGLVDVCKCVKMSDSSARCGSCCNLFSFRQSVVRYRIKASVQPFVRRAEQAAQQAQSQSLLANTICASKSVKAEECSNAALFRHGLQPLFDTSNTLVVRKQDLEVDDCDPALRRTSRRSSIGRQFGFAVTKASVFLSSSTSTVPEDAAEIKRVLKSEGEVEVHAQEVEVCLRSDAGLTEEVSLIMRERAAKDILEEAAEAEAETETADRDCENDTPKITKEWKYEADYVQQSIGEARDHYRETAAQRSGL</sequence>
<keyword evidence="3" id="KW-1185">Reference proteome</keyword>
<reference evidence="2 3" key="1">
    <citation type="submission" date="2024-03" db="EMBL/GenBank/DDBJ databases">
        <title>Genome-scale model development and genomic sequencing of the oleaginous clade Lipomyces.</title>
        <authorList>
            <consortium name="Lawrence Berkeley National Laboratory"/>
            <person name="Czajka J.J."/>
            <person name="Han Y."/>
            <person name="Kim J."/>
            <person name="Mondo S.J."/>
            <person name="Hofstad B.A."/>
            <person name="Robles A."/>
            <person name="Haridas S."/>
            <person name="Riley R."/>
            <person name="LaButti K."/>
            <person name="Pangilinan J."/>
            <person name="Andreopoulos W."/>
            <person name="Lipzen A."/>
            <person name="Yan J."/>
            <person name="Wang M."/>
            <person name="Ng V."/>
            <person name="Grigoriev I.V."/>
            <person name="Spatafora J.W."/>
            <person name="Magnuson J.K."/>
            <person name="Baker S.E."/>
            <person name="Pomraning K.R."/>
        </authorList>
    </citation>
    <scope>NUCLEOTIDE SEQUENCE [LARGE SCALE GENOMIC DNA]</scope>
    <source>
        <strain evidence="2 3">Phaff 52-87</strain>
    </source>
</reference>
<name>A0ABR1F5T5_9ASCO</name>
<evidence type="ECO:0000313" key="2">
    <source>
        <dbReference type="EMBL" id="KAK7205182.1"/>
    </source>
</evidence>
<evidence type="ECO:0000256" key="1">
    <source>
        <dbReference type="SAM" id="MobiDB-lite"/>
    </source>
</evidence>
<accession>A0ABR1F5T5</accession>
<dbReference type="EMBL" id="JBBJBU010000006">
    <property type="protein sequence ID" value="KAK7205182.1"/>
    <property type="molecule type" value="Genomic_DNA"/>
</dbReference>
<evidence type="ECO:0008006" key="4">
    <source>
        <dbReference type="Google" id="ProtNLM"/>
    </source>
</evidence>
<dbReference type="RefSeq" id="XP_064768215.1">
    <property type="nucleotide sequence ID" value="XM_064912749.1"/>
</dbReference>
<evidence type="ECO:0000313" key="3">
    <source>
        <dbReference type="Proteomes" id="UP001498771"/>
    </source>
</evidence>
<dbReference type="GeneID" id="90038261"/>
<protein>
    <recommendedName>
        <fullName evidence="4">Integrase zinc-binding domain-containing protein</fullName>
    </recommendedName>
</protein>
<organism evidence="2 3">
    <name type="scientific">Myxozyma melibiosi</name>
    <dbReference type="NCBI Taxonomy" id="54550"/>
    <lineage>
        <taxon>Eukaryota</taxon>
        <taxon>Fungi</taxon>
        <taxon>Dikarya</taxon>
        <taxon>Ascomycota</taxon>
        <taxon>Saccharomycotina</taxon>
        <taxon>Lipomycetes</taxon>
        <taxon>Lipomycetales</taxon>
        <taxon>Lipomycetaceae</taxon>
        <taxon>Myxozyma</taxon>
    </lineage>
</organism>
<feature type="compositionally biased region" description="Basic and acidic residues" evidence="1">
    <location>
        <begin position="381"/>
        <end position="393"/>
    </location>
</feature>
<proteinExistence type="predicted"/>
<dbReference type="Proteomes" id="UP001498771">
    <property type="component" value="Unassembled WGS sequence"/>
</dbReference>
<comment type="caution">
    <text evidence="2">The sequence shown here is derived from an EMBL/GenBank/DDBJ whole genome shotgun (WGS) entry which is preliminary data.</text>
</comment>
<gene>
    <name evidence="2" type="ORF">BZA70DRAFT_279259</name>
</gene>
<feature type="region of interest" description="Disordered" evidence="1">
    <location>
        <begin position="374"/>
        <end position="393"/>
    </location>
</feature>